<evidence type="ECO:0000313" key="1">
    <source>
        <dbReference type="EMBL" id="KAJ0028139.1"/>
    </source>
</evidence>
<dbReference type="Proteomes" id="UP001163603">
    <property type="component" value="Chromosome 9"/>
</dbReference>
<comment type="caution">
    <text evidence="1">The sequence shown here is derived from an EMBL/GenBank/DDBJ whole genome shotgun (WGS) entry which is preliminary data.</text>
</comment>
<accession>A0ACC0Y3U1</accession>
<name>A0ACC0Y3U1_9ROSI</name>
<gene>
    <name evidence="1" type="ORF">Pint_36277</name>
</gene>
<dbReference type="EMBL" id="CM047744">
    <property type="protein sequence ID" value="KAJ0028139.1"/>
    <property type="molecule type" value="Genomic_DNA"/>
</dbReference>
<organism evidence="1 2">
    <name type="scientific">Pistacia integerrima</name>
    <dbReference type="NCBI Taxonomy" id="434235"/>
    <lineage>
        <taxon>Eukaryota</taxon>
        <taxon>Viridiplantae</taxon>
        <taxon>Streptophyta</taxon>
        <taxon>Embryophyta</taxon>
        <taxon>Tracheophyta</taxon>
        <taxon>Spermatophyta</taxon>
        <taxon>Magnoliopsida</taxon>
        <taxon>eudicotyledons</taxon>
        <taxon>Gunneridae</taxon>
        <taxon>Pentapetalae</taxon>
        <taxon>rosids</taxon>
        <taxon>malvids</taxon>
        <taxon>Sapindales</taxon>
        <taxon>Anacardiaceae</taxon>
        <taxon>Pistacia</taxon>
    </lineage>
</organism>
<sequence length="125" mass="14548">MTRRVPRRIFDEWESQSLTYDFRIPNFLIGSYCRKGLLQKAESLIGKAILKGEKPDWKTWFYMATGYLKNNQTLVAVEAMRKRWWFVEISGSQNGKFNFDELSKFYGDALIHDAEALSAPQVDNG</sequence>
<proteinExistence type="predicted"/>
<reference evidence="2" key="1">
    <citation type="journal article" date="2023" name="G3 (Bethesda)">
        <title>Genome assembly and association tests identify interacting loci associated with vigor, precocity, and sex in interspecific pistachio rootstocks.</title>
        <authorList>
            <person name="Palmer W."/>
            <person name="Jacygrad E."/>
            <person name="Sagayaradj S."/>
            <person name="Cavanaugh K."/>
            <person name="Han R."/>
            <person name="Bertier L."/>
            <person name="Beede B."/>
            <person name="Kafkas S."/>
            <person name="Golino D."/>
            <person name="Preece J."/>
            <person name="Michelmore R."/>
        </authorList>
    </citation>
    <scope>NUCLEOTIDE SEQUENCE [LARGE SCALE GENOMIC DNA]</scope>
</reference>
<protein>
    <submittedName>
        <fullName evidence="1">Uncharacterized protein</fullName>
    </submittedName>
</protein>
<evidence type="ECO:0000313" key="2">
    <source>
        <dbReference type="Proteomes" id="UP001163603"/>
    </source>
</evidence>
<keyword evidence="2" id="KW-1185">Reference proteome</keyword>